<name>A0ABT2FN80_9GAMM</name>
<dbReference type="RefSeq" id="WP_238897264.1">
    <property type="nucleotide sequence ID" value="NZ_JAKOGG010000012.1"/>
</dbReference>
<evidence type="ECO:0008006" key="3">
    <source>
        <dbReference type="Google" id="ProtNLM"/>
    </source>
</evidence>
<organism evidence="1 2">
    <name type="scientific">Shewanella electrica</name>
    <dbReference type="NCBI Taxonomy" id="515560"/>
    <lineage>
        <taxon>Bacteria</taxon>
        <taxon>Pseudomonadati</taxon>
        <taxon>Pseudomonadota</taxon>
        <taxon>Gammaproteobacteria</taxon>
        <taxon>Alteromonadales</taxon>
        <taxon>Shewanellaceae</taxon>
        <taxon>Shewanella</taxon>
    </lineage>
</organism>
<dbReference type="Proteomes" id="UP001201549">
    <property type="component" value="Unassembled WGS sequence"/>
</dbReference>
<protein>
    <recommendedName>
        <fullName evidence="3">Lipoprotein</fullName>
    </recommendedName>
</protein>
<reference evidence="2" key="1">
    <citation type="submission" date="2023-07" db="EMBL/GenBank/DDBJ databases">
        <title>Shewanella mangrovi sp. nov., an acetaldehyde- degrading bacterium isolated from mangrove sediment.</title>
        <authorList>
            <person name="Liu Y."/>
        </authorList>
    </citation>
    <scope>NUCLEOTIDE SEQUENCE [LARGE SCALE GENOMIC DNA]</scope>
    <source>
        <strain evidence="2">C32</strain>
    </source>
</reference>
<dbReference type="EMBL" id="JAKOGG010000012">
    <property type="protein sequence ID" value="MCS4557788.1"/>
    <property type="molecule type" value="Genomic_DNA"/>
</dbReference>
<evidence type="ECO:0000313" key="2">
    <source>
        <dbReference type="Proteomes" id="UP001201549"/>
    </source>
</evidence>
<gene>
    <name evidence="1" type="ORF">L9G74_15165</name>
</gene>
<proteinExistence type="predicted"/>
<sequence>MFKEGVLLALVLLLSGCGQSNFNGNVDDTRSYWVYSQIDAEGGYRTLYQSEALQQYRVTDTSPLTMDVALRQFDFDYADKITLDSFNGEASEQYLLPLFSQGLTLTQTDDDHGAELTAHASAAWQQLQQQAPPLLLQTLQKNLLMPTLLQALPTEPGQQVVLTQLAGVPMTLTVTAIDQQRLTAKLSSADNGPQLAGELVLDRRSGWLERLVLVMDVPVVAADKIGGYDHVHLRLALLPEHEPFDWLQLASQFLDAPLPIFSAPEHPEELQAPPAAQALEFATGYLDDKVNKLLLAIPQAPQQQQLPQHFKLRNITAYNREQQPLDIGWAQQFQAPTLLDRKSAIQYVLPYGWQKLAQAQHLHYVEADVDYYPTQVQPQTVTWQAGEQQFSVDGVTIHITPDTATDGLYNVEITSPSNKKLLPFYDGLRGEVTAFGQLDDDSWWRPKDQLLLNKVMTPQRWLVQWWLKQQPEQVTFYVATIASEAAASRHIRFIPRDDFMQDPLNPPHLTVDTPAKASGSWQQVPRLESIKAKVDLLDVPAEWARLCQPKVVKTDKQFAVHWQAVAAPADDAHVGIKRYQLVSSNSADAWRGQMEVTSRLECRATPKWQALTYQPSDASWLVPVTALPKLDLQQPVSQFLLNYRFINPQQALLPLLGPDGRPLALTSKTPLAQVLTAEQQLRFSDAVAQILVLRTEDKTAQYQWHQPLLLK</sequence>
<keyword evidence="2" id="KW-1185">Reference proteome</keyword>
<dbReference type="PROSITE" id="PS51257">
    <property type="entry name" value="PROKAR_LIPOPROTEIN"/>
    <property type="match status" value="1"/>
</dbReference>
<comment type="caution">
    <text evidence="1">The sequence shown here is derived from an EMBL/GenBank/DDBJ whole genome shotgun (WGS) entry which is preliminary data.</text>
</comment>
<accession>A0ABT2FN80</accession>
<evidence type="ECO:0000313" key="1">
    <source>
        <dbReference type="EMBL" id="MCS4557788.1"/>
    </source>
</evidence>